<evidence type="ECO:0000259" key="1">
    <source>
        <dbReference type="Pfam" id="PF00881"/>
    </source>
</evidence>
<evidence type="ECO:0000313" key="2">
    <source>
        <dbReference type="EMBL" id="MBJ7542722.1"/>
    </source>
</evidence>
<sequence>MRTDMGAPPVFDQGFRATLEDLIVWRRDVRRFRTDPLPDGAMERLLRLACLAPSVGLSEPWRFVLVESAEKRRLIAANFEDANAEALSSYTGDNASLYASLKLEGIREAPVQLAAFAEPDPEKGRTVGRRTMPETVAYSVVSAMHTLWLAARAEGIGMGWVSILDPVRVARDLEVPPHWQFIGYFCVGYPLEEASTPELERVKWERRSDPATVVIRR</sequence>
<gene>
    <name evidence="2" type="primary">bluB</name>
    <name evidence="2" type="ORF">JDN41_04030</name>
</gene>
<dbReference type="InterPro" id="IPR012825">
    <property type="entry name" value="BluB"/>
</dbReference>
<dbReference type="EC" id="1.13.11.79" evidence="2"/>
<keyword evidence="2" id="KW-0560">Oxidoreductase</keyword>
<dbReference type="Gene3D" id="3.40.109.10">
    <property type="entry name" value="NADH Oxidase"/>
    <property type="match status" value="1"/>
</dbReference>
<feature type="domain" description="Nitroreductase" evidence="1">
    <location>
        <begin position="23"/>
        <end position="189"/>
    </location>
</feature>
<dbReference type="PANTHER" id="PTHR23026">
    <property type="entry name" value="NADPH NITROREDUCTASE"/>
    <property type="match status" value="1"/>
</dbReference>
<keyword evidence="3" id="KW-1185">Reference proteome</keyword>
<evidence type="ECO:0000313" key="3">
    <source>
        <dbReference type="Proteomes" id="UP000623250"/>
    </source>
</evidence>
<dbReference type="PANTHER" id="PTHR23026:SF123">
    <property type="entry name" value="NAD(P)H NITROREDUCTASE RV3131-RELATED"/>
    <property type="match status" value="1"/>
</dbReference>
<dbReference type="InterPro" id="IPR050627">
    <property type="entry name" value="Nitroreductase/BluB"/>
</dbReference>
<organism evidence="2 3">
    <name type="scientific">Rhodomicrobium udaipurense</name>
    <dbReference type="NCBI Taxonomy" id="1202716"/>
    <lineage>
        <taxon>Bacteria</taxon>
        <taxon>Pseudomonadati</taxon>
        <taxon>Pseudomonadota</taxon>
        <taxon>Alphaproteobacteria</taxon>
        <taxon>Hyphomicrobiales</taxon>
        <taxon>Hyphomicrobiaceae</taxon>
        <taxon>Rhodomicrobium</taxon>
    </lineage>
</organism>
<dbReference type="GO" id="GO:0102919">
    <property type="term" value="F:5,6-dimethylbenzimidazole synthase activity"/>
    <property type="evidence" value="ECO:0007669"/>
    <property type="project" value="UniProtKB-EC"/>
</dbReference>
<dbReference type="AlphaFoldDB" id="A0A8I1GGW4"/>
<accession>A0A8I1GGW4</accession>
<dbReference type="Pfam" id="PF00881">
    <property type="entry name" value="Nitroreductase"/>
    <property type="match status" value="1"/>
</dbReference>
<dbReference type="RefSeq" id="WP_155954997.1">
    <property type="nucleotide sequence ID" value="NZ_JAEMUK010000008.1"/>
</dbReference>
<dbReference type="InterPro" id="IPR029479">
    <property type="entry name" value="Nitroreductase"/>
</dbReference>
<dbReference type="SUPFAM" id="SSF55469">
    <property type="entry name" value="FMN-dependent nitroreductase-like"/>
    <property type="match status" value="1"/>
</dbReference>
<protein>
    <submittedName>
        <fullName evidence="2">5,6-dimethylbenzimidazole synthase</fullName>
        <ecNumber evidence="2">1.13.11.79</ecNumber>
    </submittedName>
</protein>
<reference evidence="2 3" key="1">
    <citation type="submission" date="2020-12" db="EMBL/GenBank/DDBJ databases">
        <title>Revised draft genomes of Rhodomicrobium vannielii ATCC 17100 and Rhodomicrobium udaipurense JA643.</title>
        <authorList>
            <person name="Conners E.M."/>
            <person name="Davenport E.J."/>
            <person name="Bose A."/>
        </authorList>
    </citation>
    <scope>NUCLEOTIDE SEQUENCE [LARGE SCALE GENOMIC DNA]</scope>
    <source>
        <strain evidence="2 3">JA643</strain>
    </source>
</reference>
<dbReference type="Proteomes" id="UP000623250">
    <property type="component" value="Unassembled WGS sequence"/>
</dbReference>
<comment type="caution">
    <text evidence="2">The sequence shown here is derived from an EMBL/GenBank/DDBJ whole genome shotgun (WGS) entry which is preliminary data.</text>
</comment>
<proteinExistence type="predicted"/>
<dbReference type="InterPro" id="IPR000415">
    <property type="entry name" value="Nitroreductase-like"/>
</dbReference>
<name>A0A8I1GGW4_9HYPH</name>
<dbReference type="CDD" id="cd02145">
    <property type="entry name" value="BluB"/>
    <property type="match status" value="1"/>
</dbReference>
<dbReference type="NCBIfam" id="TIGR02476">
    <property type="entry name" value="BluB"/>
    <property type="match status" value="1"/>
</dbReference>
<dbReference type="EMBL" id="JAEMUK010000008">
    <property type="protein sequence ID" value="MBJ7542722.1"/>
    <property type="molecule type" value="Genomic_DNA"/>
</dbReference>